<dbReference type="InterPro" id="IPR013783">
    <property type="entry name" value="Ig-like_fold"/>
</dbReference>
<keyword evidence="2" id="KW-1185">Reference proteome</keyword>
<proteinExistence type="predicted"/>
<dbReference type="InterPro" id="IPR035986">
    <property type="entry name" value="PKD_dom_sf"/>
</dbReference>
<name>A0ABP8KN32_9BACT</name>
<organism evidence="1 2">
    <name type="scientific">Nibrella viscosa</name>
    <dbReference type="NCBI Taxonomy" id="1084524"/>
    <lineage>
        <taxon>Bacteria</taxon>
        <taxon>Pseudomonadati</taxon>
        <taxon>Bacteroidota</taxon>
        <taxon>Cytophagia</taxon>
        <taxon>Cytophagales</taxon>
        <taxon>Spirosomataceae</taxon>
        <taxon>Nibrella</taxon>
    </lineage>
</organism>
<dbReference type="Proteomes" id="UP001500936">
    <property type="component" value="Unassembled WGS sequence"/>
</dbReference>
<comment type="caution">
    <text evidence="1">The sequence shown here is derived from an EMBL/GenBank/DDBJ whole genome shotgun (WGS) entry which is preliminary data.</text>
</comment>
<gene>
    <name evidence="1" type="ORF">GCM10023187_34430</name>
</gene>
<evidence type="ECO:0000313" key="1">
    <source>
        <dbReference type="EMBL" id="GAA4410160.1"/>
    </source>
</evidence>
<dbReference type="EMBL" id="BAABHB010000007">
    <property type="protein sequence ID" value="GAA4410160.1"/>
    <property type="molecule type" value="Genomic_DNA"/>
</dbReference>
<sequence>MLAQDLCDKAQRPANSVEGGFTVNVTRGCAPLTVRVTNTKTAATSVKYFYEYTANANIATGGLDQTSYTYTKPGKYRILQAGSLSGTGMLFCQEIEVFDTPLVDFTPQACAGRVVIVDFKLTDETRKYDKIRISWGDGTPFQDLTIAEVATQTRIPHTYTSNGNYSVTVLGLYNGINCGGSSTKQVTVGATASVSQPVVTALTARDDKTILLQYQFTGSAPIELHQKDAGGNFVATGQNSTASSGTFTISTDARKEQCFRLVTKDVCGNAIASEDICSIVTTAVAEKKQNSLSWNTYSGSGTFLRYRIFRNGGAAPITNIAARATGAYIDTDNIDCNTQYCYTVVAEINNPAAPGGRTSITSAPTCVTGLGTGDIPGDVRSTLVSVEDNYPRLVMTGPAVGTTPQYSFAIGRADSPNGPFRALNTIQNTNVFRDETAQPSKQSYCYQVTYQNNCGLKSNPSAPVCTVWLTSKTATAIDWTADSPFFPQNVAFYTVEFIDSLGRQARQQMNVGGNTHFEPDLDDPRLQAVRFRIIANSANGSVSYSNFFELRQNARIFAPDVFTPNGDGQNEEFKVVGKYWKKFSLTIFNRWGEPIFTTTEAGRGWNGMINGQLAEPGNYIYRVEIEDNTGVQSVKRGSFLLMR</sequence>
<protein>
    <recommendedName>
        <fullName evidence="3">Gliding motility-associated C-terminal domain-containing protein</fullName>
    </recommendedName>
</protein>
<evidence type="ECO:0008006" key="3">
    <source>
        <dbReference type="Google" id="ProtNLM"/>
    </source>
</evidence>
<dbReference type="SUPFAM" id="SSF49299">
    <property type="entry name" value="PKD domain"/>
    <property type="match status" value="1"/>
</dbReference>
<dbReference type="Gene3D" id="2.60.40.10">
    <property type="entry name" value="Immunoglobulins"/>
    <property type="match status" value="3"/>
</dbReference>
<reference evidence="2" key="1">
    <citation type="journal article" date="2019" name="Int. J. Syst. Evol. Microbiol.">
        <title>The Global Catalogue of Microorganisms (GCM) 10K type strain sequencing project: providing services to taxonomists for standard genome sequencing and annotation.</title>
        <authorList>
            <consortium name="The Broad Institute Genomics Platform"/>
            <consortium name="The Broad Institute Genome Sequencing Center for Infectious Disease"/>
            <person name="Wu L."/>
            <person name="Ma J."/>
        </authorList>
    </citation>
    <scope>NUCLEOTIDE SEQUENCE [LARGE SCALE GENOMIC DNA]</scope>
    <source>
        <strain evidence="2">JCM 17925</strain>
    </source>
</reference>
<dbReference type="NCBIfam" id="TIGR04131">
    <property type="entry name" value="Bac_Flav_CTERM"/>
    <property type="match status" value="1"/>
</dbReference>
<accession>A0ABP8KN32</accession>
<dbReference type="Pfam" id="PF13585">
    <property type="entry name" value="CHU_C"/>
    <property type="match status" value="1"/>
</dbReference>
<dbReference type="InterPro" id="IPR026341">
    <property type="entry name" value="T9SS_type_B"/>
</dbReference>
<evidence type="ECO:0000313" key="2">
    <source>
        <dbReference type="Proteomes" id="UP001500936"/>
    </source>
</evidence>